<dbReference type="OrthoDB" id="9135824at2"/>
<dbReference type="RefSeq" id="WP_074262912.1">
    <property type="nucleotide sequence ID" value="NZ_FSRM01000001.1"/>
</dbReference>
<gene>
    <name evidence="1" type="ORF">SAMN05444168_0592</name>
</gene>
<name>A0A1N6EFZ7_9BURK</name>
<organism evidence="1 2">
    <name type="scientific">Paraburkholderia phenazinium</name>
    <dbReference type="NCBI Taxonomy" id="60549"/>
    <lineage>
        <taxon>Bacteria</taxon>
        <taxon>Pseudomonadati</taxon>
        <taxon>Pseudomonadota</taxon>
        <taxon>Betaproteobacteria</taxon>
        <taxon>Burkholderiales</taxon>
        <taxon>Burkholderiaceae</taxon>
        <taxon>Paraburkholderia</taxon>
    </lineage>
</organism>
<sequence length="217" mass="24805">MADTNTEHKPDDSEISPGEVFDEEDILLAAVEPMNWQDGVFNGQAFQKKYLKARQQSVARQCYSSPARLKFFVFDQLLLNKPERKVKGTQRFNSRALRDLKSDDGTKQFVVIDAPLAVRNKIDFAHAHIGFTDKVNRGGNSAQAAAILNLRDLLKRSGGVKWVWLQFPPPPLIYLRPSEFRLARHRLRLRREGIDKEFLKAEAERQKAAEDSTKART</sequence>
<accession>A0A1N6EFZ7</accession>
<dbReference type="Proteomes" id="UP000184693">
    <property type="component" value="Unassembled WGS sequence"/>
</dbReference>
<protein>
    <submittedName>
        <fullName evidence="1">Uncharacterized protein</fullName>
    </submittedName>
</protein>
<dbReference type="EMBL" id="FSRM01000001">
    <property type="protein sequence ID" value="SIN81953.1"/>
    <property type="molecule type" value="Genomic_DNA"/>
</dbReference>
<reference evidence="1 2" key="1">
    <citation type="submission" date="2016-11" db="EMBL/GenBank/DDBJ databases">
        <authorList>
            <person name="Jaros S."/>
            <person name="Januszkiewicz K."/>
            <person name="Wedrychowicz H."/>
        </authorList>
    </citation>
    <scope>NUCLEOTIDE SEQUENCE [LARGE SCALE GENOMIC DNA]</scope>
    <source>
        <strain evidence="1 2">GAS86</strain>
    </source>
</reference>
<evidence type="ECO:0000313" key="2">
    <source>
        <dbReference type="Proteomes" id="UP000184693"/>
    </source>
</evidence>
<proteinExistence type="predicted"/>
<evidence type="ECO:0000313" key="1">
    <source>
        <dbReference type="EMBL" id="SIN81953.1"/>
    </source>
</evidence>
<dbReference type="AlphaFoldDB" id="A0A1N6EFZ7"/>